<name>A0ABP3I3X9_9CAUL</name>
<proteinExistence type="predicted"/>
<comment type="caution">
    <text evidence="4">The sequence shown here is derived from an EMBL/GenBank/DDBJ whole genome shotgun (WGS) entry which is preliminary data.</text>
</comment>
<feature type="repeat" description="TPR" evidence="1">
    <location>
        <begin position="473"/>
        <end position="506"/>
    </location>
</feature>
<reference evidence="5" key="1">
    <citation type="journal article" date="2019" name="Int. J. Syst. Evol. Microbiol.">
        <title>The Global Catalogue of Microorganisms (GCM) 10K type strain sequencing project: providing services to taxonomists for standard genome sequencing and annotation.</title>
        <authorList>
            <consortium name="The Broad Institute Genomics Platform"/>
            <consortium name="The Broad Institute Genome Sequencing Center for Infectious Disease"/>
            <person name="Wu L."/>
            <person name="Ma J."/>
        </authorList>
    </citation>
    <scope>NUCLEOTIDE SEQUENCE [LARGE SCALE GENOMIC DNA]</scope>
    <source>
        <strain evidence="5">JCM 13476</strain>
    </source>
</reference>
<evidence type="ECO:0000313" key="5">
    <source>
        <dbReference type="Proteomes" id="UP001500791"/>
    </source>
</evidence>
<keyword evidence="1" id="KW-0802">TPR repeat</keyword>
<sequence length="642" mass="69771">MKPLRPLLLTTSIAALIMAAPALAQEAQPQAVPQDAPPVVIAPVEEEPASPVEATQDQPQTDTTEVEGEAEGEDGEPAGTELPPTPVVAIPAEWAPVPTDAEGRSAYGLYLAGRAALAREDTGLGAELLKQANILTPEQPRLREQAFTAAILAGDLAYAATIVPEGETVSPVITEAGKLVNGIETYLEHGARRANQVLAADPVDLPHDRAAVYAQVWIAAEAGDWDRAFAAPPADFDPISAMVARSNRARILEIRRRFDDAEKEWQDLTAHAVAAPLFRLPYGEFLERRGRKEEALALYDASIAANQAEPRIYLARQRVVDGGKPPELPRYREGVAMALRTAADQMIAQDANEFGAVYLRLAQQVLPTPQTQLYIGQSLINANLSYAGRQVLGEIEPSQGRHYANARAQRAVSFEKQGQSEEALADYRRALEAAPDDPAIVYALAGQLVTMKQYDEALELLNGPVLNVGNQGYEVHFLRGAAYEALKRVDEAEAELWAALQLQPDEPEILNYLGYLWVDSGRRVAEGSAMIARAHAANPRDGHIQDSLGWAQFKQGQYDQALENLEQAVAKLPANAELNDHLGDVYWAVGRQREAGFQWQRVLTLDVDAERRAEVEAKLKERLDQAPASEAGISADSTDAAN</sequence>
<feature type="repeat" description="TPR" evidence="1">
    <location>
        <begin position="404"/>
        <end position="437"/>
    </location>
</feature>
<dbReference type="PROSITE" id="PS50005">
    <property type="entry name" value="TPR"/>
    <property type="match status" value="3"/>
</dbReference>
<organism evidence="4 5">
    <name type="scientific">Brevundimonas terrae</name>
    <dbReference type="NCBI Taxonomy" id="363631"/>
    <lineage>
        <taxon>Bacteria</taxon>
        <taxon>Pseudomonadati</taxon>
        <taxon>Pseudomonadota</taxon>
        <taxon>Alphaproteobacteria</taxon>
        <taxon>Caulobacterales</taxon>
        <taxon>Caulobacteraceae</taxon>
        <taxon>Brevundimonas</taxon>
    </lineage>
</organism>
<feature type="repeat" description="TPR" evidence="1">
    <location>
        <begin position="542"/>
        <end position="575"/>
    </location>
</feature>
<dbReference type="EMBL" id="BAAAEJ010000007">
    <property type="protein sequence ID" value="GAA0389987.1"/>
    <property type="molecule type" value="Genomic_DNA"/>
</dbReference>
<evidence type="ECO:0000256" key="3">
    <source>
        <dbReference type="SAM" id="SignalP"/>
    </source>
</evidence>
<gene>
    <name evidence="4" type="ORF">GCM10009093_15750</name>
</gene>
<dbReference type="Gene3D" id="1.25.40.10">
    <property type="entry name" value="Tetratricopeptide repeat domain"/>
    <property type="match status" value="3"/>
</dbReference>
<dbReference type="PANTHER" id="PTHR12558">
    <property type="entry name" value="CELL DIVISION CYCLE 16,23,27"/>
    <property type="match status" value="1"/>
</dbReference>
<dbReference type="InterPro" id="IPR019734">
    <property type="entry name" value="TPR_rpt"/>
</dbReference>
<dbReference type="Pfam" id="PF13432">
    <property type="entry name" value="TPR_16"/>
    <property type="match status" value="1"/>
</dbReference>
<feature type="region of interest" description="Disordered" evidence="2">
    <location>
        <begin position="620"/>
        <end position="642"/>
    </location>
</feature>
<feature type="chain" id="PRO_5046610501" evidence="3">
    <location>
        <begin position="25"/>
        <end position="642"/>
    </location>
</feature>
<feature type="compositionally biased region" description="Acidic residues" evidence="2">
    <location>
        <begin position="64"/>
        <end position="76"/>
    </location>
</feature>
<feature type="compositionally biased region" description="Low complexity" evidence="2">
    <location>
        <begin position="42"/>
        <end position="54"/>
    </location>
</feature>
<feature type="region of interest" description="Disordered" evidence="2">
    <location>
        <begin position="42"/>
        <end position="86"/>
    </location>
</feature>
<dbReference type="SUPFAM" id="SSF48452">
    <property type="entry name" value="TPR-like"/>
    <property type="match status" value="2"/>
</dbReference>
<accession>A0ABP3I3X9</accession>
<keyword evidence="3" id="KW-0732">Signal</keyword>
<evidence type="ECO:0000256" key="1">
    <source>
        <dbReference type="PROSITE-ProRule" id="PRU00339"/>
    </source>
</evidence>
<dbReference type="RefSeq" id="WP_167176538.1">
    <property type="nucleotide sequence ID" value="NZ_BAAAEJ010000007.1"/>
</dbReference>
<dbReference type="Pfam" id="PF13181">
    <property type="entry name" value="TPR_8"/>
    <property type="match status" value="1"/>
</dbReference>
<feature type="signal peptide" evidence="3">
    <location>
        <begin position="1"/>
        <end position="24"/>
    </location>
</feature>
<dbReference type="Proteomes" id="UP001500791">
    <property type="component" value="Unassembled WGS sequence"/>
</dbReference>
<keyword evidence="5" id="KW-1185">Reference proteome</keyword>
<dbReference type="SMART" id="SM00028">
    <property type="entry name" value="TPR"/>
    <property type="match status" value="4"/>
</dbReference>
<evidence type="ECO:0000313" key="4">
    <source>
        <dbReference type="EMBL" id="GAA0389987.1"/>
    </source>
</evidence>
<protein>
    <submittedName>
        <fullName evidence="4">Tetratricopeptide repeat protein</fullName>
    </submittedName>
</protein>
<dbReference type="Pfam" id="PF14559">
    <property type="entry name" value="TPR_19"/>
    <property type="match status" value="1"/>
</dbReference>
<dbReference type="InterPro" id="IPR011990">
    <property type="entry name" value="TPR-like_helical_dom_sf"/>
</dbReference>
<evidence type="ECO:0000256" key="2">
    <source>
        <dbReference type="SAM" id="MobiDB-lite"/>
    </source>
</evidence>
<dbReference type="Pfam" id="PF13414">
    <property type="entry name" value="TPR_11"/>
    <property type="match status" value="1"/>
</dbReference>
<dbReference type="PANTHER" id="PTHR12558:SF13">
    <property type="entry name" value="CELL DIVISION CYCLE PROTEIN 27 HOMOLOG"/>
    <property type="match status" value="1"/>
</dbReference>